<sequence length="636" mass="75802">MVKYSRVFPAKSKDFEFVSKYQKLAAGSFMTFECLDTEYAQPDIQFRKSKTIRASKLIKLLTFKKTKRLDEENFDFYERYDIAKHEKFIIKCDSKPKILFNIFMNILVIYSVIMSLFLLAFEVVDKTFTVFEIFVWLMFIIELILTFFTEFVDEKGKSIKNFRIIAIKYAKTWLLFDFLAILPLSYTGNPNTEYFLRMSRLLKMSRLFYMIDVRNVTNYLRLNSKTISKKQRILYLIIEKSWDLIIEICSIMFFCYFLSCLWWYYVNLLRDYRKVHYNFVDFYGLNDFDTNHQLIVCMYFIFTTLMTVGYGDYSARNSYEMGFCIFIMLIGSAWLALTISRVISFVKELEKIGEVKDNLNDLVVFINNLENIHGVMPSLLKKKVLAHFNYYWKHDRLGRLANPDWTRDIHGLLEISDETLKSLPKKLQQNTLDYLFKDYFNNFTKFFGTEDEFRYDICLHMQPRFYDNEYILLQGDFCQELLLMQKGYALMGFHDENDNFIICQNFSSGIIIGESSVFLKMPSFASYKAYDVEAMAIPDHAVTKILREKYPARMLNYMDIVRNRTASLMANVEGHEGYIKTDARHKLLWQMSIKSTEDDQYISHNKRLKDIYKKFKEMKKQLKDMHDEILIIKGPE</sequence>
<protein>
    <recommendedName>
        <fullName evidence="3">Cyclic nucleotide-binding domain-containing protein</fullName>
    </recommendedName>
</protein>
<organism evidence="4 5">
    <name type="scientific">Stentor coeruleus</name>
    <dbReference type="NCBI Taxonomy" id="5963"/>
    <lineage>
        <taxon>Eukaryota</taxon>
        <taxon>Sar</taxon>
        <taxon>Alveolata</taxon>
        <taxon>Ciliophora</taxon>
        <taxon>Postciliodesmatophora</taxon>
        <taxon>Heterotrichea</taxon>
        <taxon>Heterotrichida</taxon>
        <taxon>Stentoridae</taxon>
        <taxon>Stentor</taxon>
    </lineage>
</organism>
<feature type="transmembrane region" description="Helical" evidence="2">
    <location>
        <begin position="98"/>
        <end position="121"/>
    </location>
</feature>
<dbReference type="Proteomes" id="UP000187209">
    <property type="component" value="Unassembled WGS sequence"/>
</dbReference>
<feature type="domain" description="Cyclic nucleotide-binding" evidence="3">
    <location>
        <begin position="465"/>
        <end position="563"/>
    </location>
</feature>
<feature type="transmembrane region" description="Helical" evidence="2">
    <location>
        <begin position="292"/>
        <end position="311"/>
    </location>
</feature>
<dbReference type="GO" id="GO:0016020">
    <property type="term" value="C:membrane"/>
    <property type="evidence" value="ECO:0007669"/>
    <property type="project" value="UniProtKB-SubCell"/>
</dbReference>
<dbReference type="GO" id="GO:0005249">
    <property type="term" value="F:voltage-gated potassium channel activity"/>
    <property type="evidence" value="ECO:0007669"/>
    <property type="project" value="InterPro"/>
</dbReference>
<evidence type="ECO:0000256" key="1">
    <source>
        <dbReference type="ARBA" id="ARBA00023303"/>
    </source>
</evidence>
<feature type="transmembrane region" description="Helical" evidence="2">
    <location>
        <begin position="244"/>
        <end position="265"/>
    </location>
</feature>
<accession>A0A1R2BDX8</accession>
<dbReference type="PRINTS" id="PR01463">
    <property type="entry name" value="EAGCHANLFMLY"/>
</dbReference>
<evidence type="ECO:0000259" key="3">
    <source>
        <dbReference type="PROSITE" id="PS50042"/>
    </source>
</evidence>
<dbReference type="PANTHER" id="PTHR47823:SF9">
    <property type="entry name" value="CHROMOSOME UNDETERMINED SCAFFOLD_10, WHOLE GENOME SHOTGUN SEQUENCE"/>
    <property type="match status" value="1"/>
</dbReference>
<dbReference type="Pfam" id="PF07885">
    <property type="entry name" value="Ion_trans_2"/>
    <property type="match status" value="1"/>
</dbReference>
<dbReference type="CDD" id="cd00038">
    <property type="entry name" value="CAP_ED"/>
    <property type="match status" value="1"/>
</dbReference>
<keyword evidence="5" id="KW-1185">Reference proteome</keyword>
<proteinExistence type="predicted"/>
<dbReference type="InterPro" id="IPR000595">
    <property type="entry name" value="cNMP-bd_dom"/>
</dbReference>
<comment type="caution">
    <text evidence="4">The sequence shown here is derived from an EMBL/GenBank/DDBJ whole genome shotgun (WGS) entry which is preliminary data.</text>
</comment>
<evidence type="ECO:0000313" key="5">
    <source>
        <dbReference type="Proteomes" id="UP000187209"/>
    </source>
</evidence>
<dbReference type="OrthoDB" id="417811at2759"/>
<keyword evidence="1" id="KW-0406">Ion transport</keyword>
<feature type="transmembrane region" description="Helical" evidence="2">
    <location>
        <begin position="133"/>
        <end position="152"/>
    </location>
</feature>
<dbReference type="PANTHER" id="PTHR47823">
    <property type="entry name" value="ION_TRANS DOMAIN-CONTAINING PROTEIN"/>
    <property type="match status" value="1"/>
</dbReference>
<gene>
    <name evidence="4" type="ORF">SteCoe_25977</name>
</gene>
<name>A0A1R2BDX8_9CILI</name>
<feature type="transmembrane region" description="Helical" evidence="2">
    <location>
        <begin position="323"/>
        <end position="343"/>
    </location>
</feature>
<dbReference type="SUPFAM" id="SSF81324">
    <property type="entry name" value="Voltage-gated potassium channels"/>
    <property type="match status" value="1"/>
</dbReference>
<dbReference type="PROSITE" id="PS50042">
    <property type="entry name" value="CNMP_BINDING_3"/>
    <property type="match status" value="1"/>
</dbReference>
<dbReference type="SUPFAM" id="SSF51206">
    <property type="entry name" value="cAMP-binding domain-like"/>
    <property type="match status" value="1"/>
</dbReference>
<keyword evidence="1" id="KW-0813">Transport</keyword>
<dbReference type="EMBL" id="MPUH01000717">
    <property type="protein sequence ID" value="OMJ74983.1"/>
    <property type="molecule type" value="Genomic_DNA"/>
</dbReference>
<dbReference type="InterPro" id="IPR003938">
    <property type="entry name" value="K_chnl_volt-dep_EAG/ELK/ERG"/>
</dbReference>
<dbReference type="InterPro" id="IPR014710">
    <property type="entry name" value="RmlC-like_jellyroll"/>
</dbReference>
<dbReference type="Gene3D" id="1.10.287.70">
    <property type="match status" value="1"/>
</dbReference>
<keyword evidence="2" id="KW-1133">Transmembrane helix</keyword>
<reference evidence="4 5" key="1">
    <citation type="submission" date="2016-11" db="EMBL/GenBank/DDBJ databases">
        <title>The macronuclear genome of Stentor coeruleus: a giant cell with tiny introns.</title>
        <authorList>
            <person name="Slabodnick M."/>
            <person name="Ruby J.G."/>
            <person name="Reiff S.B."/>
            <person name="Swart E.C."/>
            <person name="Gosai S."/>
            <person name="Prabakaran S."/>
            <person name="Witkowska E."/>
            <person name="Larue G.E."/>
            <person name="Fisher S."/>
            <person name="Freeman R.M."/>
            <person name="Gunawardena J."/>
            <person name="Chu W."/>
            <person name="Stover N.A."/>
            <person name="Gregory B.D."/>
            <person name="Nowacki M."/>
            <person name="Derisi J."/>
            <person name="Roy S.W."/>
            <person name="Marshall W.F."/>
            <person name="Sood P."/>
        </authorList>
    </citation>
    <scope>NUCLEOTIDE SEQUENCE [LARGE SCALE GENOMIC DNA]</scope>
    <source>
        <strain evidence="4">WM001</strain>
    </source>
</reference>
<keyword evidence="2" id="KW-0472">Membrane</keyword>
<dbReference type="InterPro" id="IPR013099">
    <property type="entry name" value="K_chnl_dom"/>
</dbReference>
<dbReference type="InterPro" id="IPR018490">
    <property type="entry name" value="cNMP-bd_dom_sf"/>
</dbReference>
<dbReference type="AlphaFoldDB" id="A0A1R2BDX8"/>
<evidence type="ECO:0000256" key="2">
    <source>
        <dbReference type="SAM" id="Phobius"/>
    </source>
</evidence>
<dbReference type="Gene3D" id="2.60.120.10">
    <property type="entry name" value="Jelly Rolls"/>
    <property type="match status" value="1"/>
</dbReference>
<keyword evidence="2" id="KW-0812">Transmembrane</keyword>
<evidence type="ECO:0000313" key="4">
    <source>
        <dbReference type="EMBL" id="OMJ74983.1"/>
    </source>
</evidence>
<keyword evidence="1" id="KW-0407">Ion channel</keyword>